<evidence type="ECO:0000256" key="5">
    <source>
        <dbReference type="ARBA" id="ARBA00029447"/>
    </source>
</evidence>
<evidence type="ECO:0000256" key="6">
    <source>
        <dbReference type="PROSITE-ProRule" id="PRU00284"/>
    </source>
</evidence>
<dbReference type="PANTHER" id="PTHR32089:SF112">
    <property type="entry name" value="LYSOZYME-LIKE PROTEIN-RELATED"/>
    <property type="match status" value="1"/>
</dbReference>
<dbReference type="Pfam" id="PF12729">
    <property type="entry name" value="4HB_MCP_1"/>
    <property type="match status" value="1"/>
</dbReference>
<dbReference type="PATRIC" id="fig|1679170.3.peg.1847"/>
<dbReference type="Pfam" id="PF00672">
    <property type="entry name" value="HAMP"/>
    <property type="match status" value="1"/>
</dbReference>
<evidence type="ECO:0000256" key="4">
    <source>
        <dbReference type="ARBA" id="ARBA00023224"/>
    </source>
</evidence>
<evidence type="ECO:0000256" key="1">
    <source>
        <dbReference type="ARBA" id="ARBA00004236"/>
    </source>
</evidence>
<dbReference type="PROSITE" id="PS50111">
    <property type="entry name" value="CHEMOTAXIS_TRANSDUC_2"/>
    <property type="match status" value="1"/>
</dbReference>
<dbReference type="RefSeq" id="WP_053178036.1">
    <property type="nucleotide sequence ID" value="NZ_LFZW01000001.1"/>
</dbReference>
<dbReference type="Pfam" id="PF00015">
    <property type="entry name" value="MCPsignal"/>
    <property type="match status" value="1"/>
</dbReference>
<dbReference type="PROSITE" id="PS50885">
    <property type="entry name" value="HAMP"/>
    <property type="match status" value="1"/>
</dbReference>
<reference evidence="11" key="1">
    <citation type="submission" date="2015-07" db="EMBL/GenBank/DDBJ databases">
        <title>Genome sequencing project for genomic taxonomy and phylogenomics of Bacillus-like bacteria.</title>
        <authorList>
            <person name="Liu B."/>
            <person name="Wang J."/>
            <person name="Zhu Y."/>
            <person name="Liu G."/>
            <person name="Chen Q."/>
            <person name="Chen Z."/>
            <person name="Lan J."/>
            <person name="Che J."/>
            <person name="Ge C."/>
            <person name="Shi H."/>
            <person name="Pan Z."/>
            <person name="Liu X."/>
        </authorList>
    </citation>
    <scope>NUCLEOTIDE SEQUENCE [LARGE SCALE GENOMIC DNA]</scope>
    <source>
        <strain evidence="11">FJAT-27997</strain>
    </source>
</reference>
<dbReference type="AlphaFoldDB" id="A0A0K9GSI9"/>
<keyword evidence="7" id="KW-0812">Transmembrane</keyword>
<accession>A0A0K9GSI9</accession>
<dbReference type="GO" id="GO:0007165">
    <property type="term" value="P:signal transduction"/>
    <property type="evidence" value="ECO:0007669"/>
    <property type="project" value="UniProtKB-KW"/>
</dbReference>
<sequence>MKQGKFTVAKKLYIGFISVLLIMGILGWVSISNMLSMNDKTKEIANNWLPGTATINNINYLTEHITALEYEYLLKPNSLELKKLEEEMNNTFSEIDTSFDYYEKTITLEEDRKNFDALKEKWRNYQVIHSEFMELGTSVNIINGADNNNVTKLNSILNEGSILFSDMQIYLENLLELNKNQALQSRDDSSELFTTSFKLTLIYLAVGVILGLTIAFVVSRMISRPLEMITKNAKEIANGNLAIEEIKIKNRDEIGQVASSFNQMAENLRAIIHEINLTSEQVASSSEELMASTEETTSATKQVVTSIQEVASSVEVQGENTEESARSIGEISIGVQSIAESTSVIAESTMETTTQANTGNVNIQKVVGQMKLIYGASRDTITVMEALESRSKGIGQIIEVITGIAEQTNLLALNAAIESARAGEHGKGFAVVAEEVRKLAESSKVSANQIAEIIKLIQMDTMKAVEMTNTGNKEVQNGLNLAEETGKTFNQILKSIEGVSAQAQELSAISEEMSASVEQVNASIEEVAQLAKVSSGNATEIAAASEEQLATLEEVTSSASSLADLAEKLRELVRKFKL</sequence>
<protein>
    <recommendedName>
        <fullName evidence="12">Chemotaxis protein</fullName>
    </recommendedName>
</protein>
<comment type="similarity">
    <text evidence="5">Belongs to the methyl-accepting chemotaxis (MCP) protein family.</text>
</comment>
<evidence type="ECO:0000313" key="11">
    <source>
        <dbReference type="Proteomes" id="UP000037146"/>
    </source>
</evidence>
<keyword evidence="11" id="KW-1185">Reference proteome</keyword>
<keyword evidence="3 7" id="KW-0472">Membrane</keyword>
<evidence type="ECO:0000259" key="8">
    <source>
        <dbReference type="PROSITE" id="PS50111"/>
    </source>
</evidence>
<dbReference type="PANTHER" id="PTHR32089">
    <property type="entry name" value="METHYL-ACCEPTING CHEMOTAXIS PROTEIN MCPB"/>
    <property type="match status" value="1"/>
</dbReference>
<keyword evidence="4 6" id="KW-0807">Transducer</keyword>
<dbReference type="SMART" id="SM00283">
    <property type="entry name" value="MA"/>
    <property type="match status" value="1"/>
</dbReference>
<dbReference type="InterPro" id="IPR024478">
    <property type="entry name" value="HlyB_4HB_MCP"/>
</dbReference>
<feature type="domain" description="HAMP" evidence="9">
    <location>
        <begin position="220"/>
        <end position="273"/>
    </location>
</feature>
<dbReference type="CDD" id="cd11386">
    <property type="entry name" value="MCP_signal"/>
    <property type="match status" value="1"/>
</dbReference>
<name>A0A0K9GSI9_9BACI</name>
<dbReference type="InterPro" id="IPR004089">
    <property type="entry name" value="MCPsignal_dom"/>
</dbReference>
<evidence type="ECO:0008006" key="12">
    <source>
        <dbReference type="Google" id="ProtNLM"/>
    </source>
</evidence>
<dbReference type="SUPFAM" id="SSF58104">
    <property type="entry name" value="Methyl-accepting chemotaxis protein (MCP) signaling domain"/>
    <property type="match status" value="1"/>
</dbReference>
<comment type="subcellular location">
    <subcellularLocation>
        <location evidence="1">Cell membrane</location>
    </subcellularLocation>
</comment>
<dbReference type="GO" id="GO:0005886">
    <property type="term" value="C:plasma membrane"/>
    <property type="evidence" value="ECO:0007669"/>
    <property type="project" value="UniProtKB-SubCell"/>
</dbReference>
<dbReference type="EMBL" id="LFZW01000001">
    <property type="protein sequence ID" value="KMY49595.1"/>
    <property type="molecule type" value="Genomic_DNA"/>
</dbReference>
<evidence type="ECO:0000259" key="9">
    <source>
        <dbReference type="PROSITE" id="PS50885"/>
    </source>
</evidence>
<dbReference type="Gene3D" id="1.10.287.950">
    <property type="entry name" value="Methyl-accepting chemotaxis protein"/>
    <property type="match status" value="1"/>
</dbReference>
<organism evidence="10 11">
    <name type="scientific">Peribacillus loiseleuriae</name>
    <dbReference type="NCBI Taxonomy" id="1679170"/>
    <lineage>
        <taxon>Bacteria</taxon>
        <taxon>Bacillati</taxon>
        <taxon>Bacillota</taxon>
        <taxon>Bacilli</taxon>
        <taxon>Bacillales</taxon>
        <taxon>Bacillaceae</taxon>
        <taxon>Peribacillus</taxon>
    </lineage>
</organism>
<keyword evidence="2" id="KW-1003">Cell membrane</keyword>
<evidence type="ECO:0000256" key="2">
    <source>
        <dbReference type="ARBA" id="ARBA00022475"/>
    </source>
</evidence>
<dbReference type="Proteomes" id="UP000037146">
    <property type="component" value="Unassembled WGS sequence"/>
</dbReference>
<comment type="caution">
    <text evidence="10">The sequence shown here is derived from an EMBL/GenBank/DDBJ whole genome shotgun (WGS) entry which is preliminary data.</text>
</comment>
<feature type="domain" description="Methyl-accepting transducer" evidence="8">
    <location>
        <begin position="292"/>
        <end position="528"/>
    </location>
</feature>
<feature type="transmembrane region" description="Helical" evidence="7">
    <location>
        <begin position="12"/>
        <end position="31"/>
    </location>
</feature>
<dbReference type="SMART" id="SM00304">
    <property type="entry name" value="HAMP"/>
    <property type="match status" value="1"/>
</dbReference>
<dbReference type="STRING" id="1679170.AC625_08610"/>
<gene>
    <name evidence="10" type="ORF">AC625_08610</name>
</gene>
<dbReference type="InterPro" id="IPR003660">
    <property type="entry name" value="HAMP_dom"/>
</dbReference>
<evidence type="ECO:0000256" key="7">
    <source>
        <dbReference type="SAM" id="Phobius"/>
    </source>
</evidence>
<evidence type="ECO:0000313" key="10">
    <source>
        <dbReference type="EMBL" id="KMY49595.1"/>
    </source>
</evidence>
<dbReference type="CDD" id="cd06225">
    <property type="entry name" value="HAMP"/>
    <property type="match status" value="1"/>
</dbReference>
<evidence type="ECO:0000256" key="3">
    <source>
        <dbReference type="ARBA" id="ARBA00023136"/>
    </source>
</evidence>
<keyword evidence="7" id="KW-1133">Transmembrane helix</keyword>
<proteinExistence type="inferred from homology"/>
<dbReference type="Gene3D" id="6.10.340.10">
    <property type="match status" value="1"/>
</dbReference>
<feature type="transmembrane region" description="Helical" evidence="7">
    <location>
        <begin position="201"/>
        <end position="222"/>
    </location>
</feature>